<dbReference type="Proteomes" id="UP000757232">
    <property type="component" value="Unassembled WGS sequence"/>
</dbReference>
<dbReference type="SUPFAM" id="SSF51445">
    <property type="entry name" value="(Trans)glycosidases"/>
    <property type="match status" value="1"/>
</dbReference>
<dbReference type="InterPro" id="IPR053183">
    <property type="entry name" value="ASL1"/>
</dbReference>
<dbReference type="InterPro" id="IPR024655">
    <property type="entry name" value="Asl1_glyco_hydro_catalytic"/>
</dbReference>
<organism evidence="4 5">
    <name type="scientific">Sanghuangporus baumii</name>
    <name type="common">Phellinus baumii</name>
    <dbReference type="NCBI Taxonomy" id="108892"/>
    <lineage>
        <taxon>Eukaryota</taxon>
        <taxon>Fungi</taxon>
        <taxon>Dikarya</taxon>
        <taxon>Basidiomycota</taxon>
        <taxon>Agaricomycotina</taxon>
        <taxon>Agaricomycetes</taxon>
        <taxon>Hymenochaetales</taxon>
        <taxon>Hymenochaetaceae</taxon>
        <taxon>Sanghuangporus</taxon>
    </lineage>
</organism>
<proteinExistence type="predicted"/>
<evidence type="ECO:0000313" key="5">
    <source>
        <dbReference type="Proteomes" id="UP000757232"/>
    </source>
</evidence>
<dbReference type="InterPro" id="IPR017853">
    <property type="entry name" value="GH"/>
</dbReference>
<feature type="signal peptide" evidence="2">
    <location>
        <begin position="1"/>
        <end position="24"/>
    </location>
</feature>
<evidence type="ECO:0000256" key="1">
    <source>
        <dbReference type="SAM" id="MobiDB-lite"/>
    </source>
</evidence>
<feature type="compositionally biased region" description="Low complexity" evidence="1">
    <location>
        <begin position="64"/>
        <end position="112"/>
    </location>
</feature>
<evidence type="ECO:0000256" key="2">
    <source>
        <dbReference type="SAM" id="SignalP"/>
    </source>
</evidence>
<name>A0A9Q5N3D3_SANBA</name>
<feature type="domain" description="Asl1-like glycosyl hydrolase catalytic" evidence="3">
    <location>
        <begin position="120"/>
        <end position="358"/>
    </location>
</feature>
<dbReference type="PANTHER" id="PTHR34154">
    <property type="entry name" value="ALKALI-SENSITIVE LINKAGE PROTEIN 1"/>
    <property type="match status" value="1"/>
</dbReference>
<evidence type="ECO:0000259" key="3">
    <source>
        <dbReference type="Pfam" id="PF11790"/>
    </source>
</evidence>
<gene>
    <name evidence="4" type="ORF">A7U60_g8452</name>
</gene>
<feature type="region of interest" description="Disordered" evidence="1">
    <location>
        <begin position="43"/>
        <end position="127"/>
    </location>
</feature>
<feature type="chain" id="PRO_5040470414" description="Asl1-like glycosyl hydrolase catalytic domain-containing protein" evidence="2">
    <location>
        <begin position="25"/>
        <end position="365"/>
    </location>
</feature>
<dbReference type="GO" id="GO:0009277">
    <property type="term" value="C:fungal-type cell wall"/>
    <property type="evidence" value="ECO:0007669"/>
    <property type="project" value="TreeGrafter"/>
</dbReference>
<dbReference type="GO" id="GO:0071966">
    <property type="term" value="P:fungal-type cell wall polysaccharide metabolic process"/>
    <property type="evidence" value="ECO:0007669"/>
    <property type="project" value="TreeGrafter"/>
</dbReference>
<evidence type="ECO:0000313" key="4">
    <source>
        <dbReference type="EMBL" id="OCB84466.1"/>
    </source>
</evidence>
<dbReference type="EMBL" id="LNZH02000215">
    <property type="protein sequence ID" value="OCB84466.1"/>
    <property type="molecule type" value="Genomic_DNA"/>
</dbReference>
<reference evidence="4" key="1">
    <citation type="submission" date="2016-06" db="EMBL/GenBank/DDBJ databases">
        <title>Draft Genome sequence of the fungus Inonotus baumii.</title>
        <authorList>
            <person name="Zhu H."/>
            <person name="Lin W."/>
        </authorList>
    </citation>
    <scope>NUCLEOTIDE SEQUENCE</scope>
    <source>
        <strain evidence="4">821</strain>
    </source>
</reference>
<dbReference type="AlphaFoldDB" id="A0A9Q5N3D3"/>
<dbReference type="PANTHER" id="PTHR34154:SF3">
    <property type="entry name" value="ALKALI-SENSITIVE LINKAGE PROTEIN 1"/>
    <property type="match status" value="1"/>
</dbReference>
<dbReference type="OrthoDB" id="5959761at2759"/>
<comment type="caution">
    <text evidence="4">The sequence shown here is derived from an EMBL/GenBank/DDBJ whole genome shotgun (WGS) entry which is preliminary data.</text>
</comment>
<dbReference type="Gene3D" id="3.20.20.80">
    <property type="entry name" value="Glycosidases"/>
    <property type="match status" value="1"/>
</dbReference>
<protein>
    <recommendedName>
        <fullName evidence="3">Asl1-like glycosyl hydrolase catalytic domain-containing protein</fullName>
    </recommendedName>
</protein>
<feature type="compositionally biased region" description="Basic and acidic residues" evidence="1">
    <location>
        <begin position="45"/>
        <end position="58"/>
    </location>
</feature>
<dbReference type="Pfam" id="PF11790">
    <property type="entry name" value="Glyco_hydro_cc"/>
    <property type="match status" value="1"/>
</dbReference>
<sequence length="365" mass="39922">MAFGKLFNLFALSSLAVLVCNLQASPVTALAHDGHHMVKVKRAHGHDAVLKHKRDSSQRCKQRPSSSATQTPATTSTSDVTQAPSTSSSDQSSPDQSSSSVSTAPTSTSSVSNSGSGKVGLAWPNGNDDSLRNFVTDNVQYIYTWSEQCPSLASELGLTCMPMLWGNAADKLESFKSTVVAGYANIAMGFNEVNEAGQANMDVDTAVSVWKEYLEPLVDEGYSLLSPCTSSNPNGFDWMIDFFDKCDGCNVAGLTLHYYGTSAQDMIDYIEKWHNQFNIPVWITEFACQNFNTAYENNGQQCSESQVWEFYETIVNFVESTDYVVSWSPFGFMKDMQGVNELDRLMQDDGTPTALGSAIINLSFN</sequence>
<accession>A0A9Q5N3D3</accession>
<keyword evidence="5" id="KW-1185">Reference proteome</keyword>
<keyword evidence="2" id="KW-0732">Signal</keyword>